<protein>
    <recommendedName>
        <fullName evidence="4">EGF-like domain-containing protein</fullName>
    </recommendedName>
</protein>
<evidence type="ECO:0000313" key="2">
    <source>
        <dbReference type="EMBL" id="GIX78021.1"/>
    </source>
</evidence>
<accession>A0AAV4N1R1</accession>
<feature type="compositionally biased region" description="Acidic residues" evidence="1">
    <location>
        <begin position="148"/>
        <end position="160"/>
    </location>
</feature>
<dbReference type="Proteomes" id="UP001054945">
    <property type="component" value="Unassembled WGS sequence"/>
</dbReference>
<reference evidence="2 3" key="1">
    <citation type="submission" date="2021-06" db="EMBL/GenBank/DDBJ databases">
        <title>Caerostris extrusa draft genome.</title>
        <authorList>
            <person name="Kono N."/>
            <person name="Arakawa K."/>
        </authorList>
    </citation>
    <scope>NUCLEOTIDE SEQUENCE [LARGE SCALE GENOMIC DNA]</scope>
</reference>
<proteinExistence type="predicted"/>
<dbReference type="EMBL" id="BPLR01002810">
    <property type="protein sequence ID" value="GIX78021.1"/>
    <property type="molecule type" value="Genomic_DNA"/>
</dbReference>
<comment type="caution">
    <text evidence="2">The sequence shown here is derived from an EMBL/GenBank/DDBJ whole genome shotgun (WGS) entry which is preliminary data.</text>
</comment>
<organism evidence="2 3">
    <name type="scientific">Caerostris extrusa</name>
    <name type="common">Bark spider</name>
    <name type="synonym">Caerostris bankana</name>
    <dbReference type="NCBI Taxonomy" id="172846"/>
    <lineage>
        <taxon>Eukaryota</taxon>
        <taxon>Metazoa</taxon>
        <taxon>Ecdysozoa</taxon>
        <taxon>Arthropoda</taxon>
        <taxon>Chelicerata</taxon>
        <taxon>Arachnida</taxon>
        <taxon>Araneae</taxon>
        <taxon>Araneomorphae</taxon>
        <taxon>Entelegynae</taxon>
        <taxon>Araneoidea</taxon>
        <taxon>Araneidae</taxon>
        <taxon>Caerostris</taxon>
    </lineage>
</organism>
<evidence type="ECO:0000313" key="3">
    <source>
        <dbReference type="Proteomes" id="UP001054945"/>
    </source>
</evidence>
<gene>
    <name evidence="2" type="ORF">CEXT_486101</name>
</gene>
<evidence type="ECO:0008006" key="4">
    <source>
        <dbReference type="Google" id="ProtNLM"/>
    </source>
</evidence>
<feature type="region of interest" description="Disordered" evidence="1">
    <location>
        <begin position="147"/>
        <end position="170"/>
    </location>
</feature>
<dbReference type="AlphaFoldDB" id="A0AAV4N1R1"/>
<keyword evidence="3" id="KW-1185">Reference proteome</keyword>
<evidence type="ECO:0000256" key="1">
    <source>
        <dbReference type="SAM" id="MobiDB-lite"/>
    </source>
</evidence>
<sequence>MNKINSFQFFLKAVSFPEPNLLCLTFSRQSFLLVAKCSLDCGIHGRCEEGRCHCDQGGQVTGVTCVRVIRDAWSMVSVTTEPASAFKVGWDGTAPLGIALKTSLFLYQMAAPRVAVVMASATRMQSIWSCRCHEGWGGRDCSSVPQETECEDNIDNDEGPLDNPLVGKQPPACHRFLQK</sequence>
<name>A0AAV4N1R1_CAEEX</name>